<dbReference type="EMBL" id="JBHUIY010000040">
    <property type="protein sequence ID" value="MFD2235240.1"/>
    <property type="molecule type" value="Genomic_DNA"/>
</dbReference>
<keyword evidence="2" id="KW-1185">Reference proteome</keyword>
<name>A0ABW5CGH6_9PROT</name>
<protein>
    <submittedName>
        <fullName evidence="1">Uncharacterized protein</fullName>
    </submittedName>
</protein>
<gene>
    <name evidence="1" type="ORF">ACFSNB_15635</name>
</gene>
<comment type="caution">
    <text evidence="1">The sequence shown here is derived from an EMBL/GenBank/DDBJ whole genome shotgun (WGS) entry which is preliminary data.</text>
</comment>
<reference evidence="2" key="1">
    <citation type="journal article" date="2019" name="Int. J. Syst. Evol. Microbiol.">
        <title>The Global Catalogue of Microorganisms (GCM) 10K type strain sequencing project: providing services to taxonomists for standard genome sequencing and annotation.</title>
        <authorList>
            <consortium name="The Broad Institute Genomics Platform"/>
            <consortium name="The Broad Institute Genome Sequencing Center for Infectious Disease"/>
            <person name="Wu L."/>
            <person name="Ma J."/>
        </authorList>
    </citation>
    <scope>NUCLEOTIDE SEQUENCE [LARGE SCALE GENOMIC DNA]</scope>
    <source>
        <strain evidence="2">KCTC 15012</strain>
    </source>
</reference>
<evidence type="ECO:0000313" key="2">
    <source>
        <dbReference type="Proteomes" id="UP001597296"/>
    </source>
</evidence>
<accession>A0ABW5CGH6</accession>
<evidence type="ECO:0000313" key="1">
    <source>
        <dbReference type="EMBL" id="MFD2235240.1"/>
    </source>
</evidence>
<dbReference type="RefSeq" id="WP_377318237.1">
    <property type="nucleotide sequence ID" value="NZ_JBHUIY010000040.1"/>
</dbReference>
<proteinExistence type="predicted"/>
<organism evidence="1 2">
    <name type="scientific">Phaeospirillum tilakii</name>
    <dbReference type="NCBI Taxonomy" id="741673"/>
    <lineage>
        <taxon>Bacteria</taxon>
        <taxon>Pseudomonadati</taxon>
        <taxon>Pseudomonadota</taxon>
        <taxon>Alphaproteobacteria</taxon>
        <taxon>Rhodospirillales</taxon>
        <taxon>Rhodospirillaceae</taxon>
        <taxon>Phaeospirillum</taxon>
    </lineage>
</organism>
<dbReference type="Proteomes" id="UP001597296">
    <property type="component" value="Unassembled WGS sequence"/>
</dbReference>
<sequence>MSTRPSDGEKLLSIVGHFLPVPKPNSAMSLVLYVASLDPNIINRDIAFAQYANTRFWNDVGMELKNSAYKIYVANSIKQAAGVISVCAGGGDFVKGFLIKIGCESIMDKIAKNYF</sequence>